<proteinExistence type="predicted"/>
<feature type="region of interest" description="Disordered" evidence="2">
    <location>
        <begin position="315"/>
        <end position="491"/>
    </location>
</feature>
<dbReference type="Proteomes" id="UP000008703">
    <property type="component" value="Chromosome"/>
</dbReference>
<sequence length="654" mass="69071">MGQVRGAGGAFWLPAGPGPAGDGGPWPTRLSFPDLLRRYLARVLDEPVRTAPENLSIRLHRNRAVRLAETQTRARAVTLDERTSLLLDCVVLAQGHTDMPLSAGTEMSGLREYGFGSLPPGNPAEADLASPGPGERAALRGLGLNFSDLPALLTVGREGEFHREGSEGGALRCWPSGEEPGIFAGSRRSVPYDELWDWDRVAHPYGDRVFTGPAAYQSRLLDCPHEDLAGDGDGNVAGPLKAALGDLRDLRDEVRPTRGHAGITGESYRDGLRSWYTPLDVFVSTGPPHGRIEELIALIAAGVVEMGGPGPHIAAAPDGSVVSRVKSPAPSGECPRSSRPGCPTSTSGAPPTRSCGTCASAGPAPLPHPHRHGRARGDRRPGRHPASQPLGGRGGAAAPLPLRVRGAERDGALGHGGGYPGRSRLRDLRKTPTPSRASASPSAWSGAARPPPCPRRLLVTHPRHTQKERYPMPVHSPMRGTETGTDSGLPNPVRATGQAAAALSEQAWTAAMPETEDERAPGAWHTEWQPPREAPRLTAGAARTAAEPTEGLEVLPAPMRRNLELTEGPVVSERPNAVPAPPLDTAGTKRVLAARARRAATGEVTFAQALADHPQIQSRLPAGAEQLPAPEEYLGAADELDSRVLARLARMESA</sequence>
<keyword evidence="1" id="KW-0456">Lyase</keyword>
<dbReference type="AlphaFoldDB" id="G2PFA6"/>
<dbReference type="eggNOG" id="COG0015">
    <property type="taxonomic scope" value="Bacteria"/>
</dbReference>
<dbReference type="eggNOG" id="COG4529">
    <property type="taxonomic scope" value="Bacteria"/>
</dbReference>
<dbReference type="Pfam" id="PF13454">
    <property type="entry name" value="NAD_binding_9"/>
    <property type="match status" value="1"/>
</dbReference>
<reference evidence="4" key="1">
    <citation type="submission" date="2011-08" db="EMBL/GenBank/DDBJ databases">
        <title>Complete sequence of chromosome of Streptomyces violaceusniger Tu 4113.</title>
        <authorList>
            <consortium name="US DOE Joint Genome Institute"/>
            <person name="Lucas S."/>
            <person name="Han J."/>
            <person name="Lapidus A."/>
            <person name="Cheng J.-F."/>
            <person name="Goodwin L."/>
            <person name="Pitluck S."/>
            <person name="Peters L."/>
            <person name="Ivanova N."/>
            <person name="Daligault H."/>
            <person name="Detter J.C."/>
            <person name="Han C."/>
            <person name="Tapia R."/>
            <person name="Land M."/>
            <person name="Hauser L."/>
            <person name="Kyrpides N."/>
            <person name="Ivanova N."/>
            <person name="Pagani I."/>
            <person name="Hagen A."/>
            <person name="Katz L."/>
            <person name="Fiedler H.-P."/>
            <person name="Keasling J."/>
            <person name="Fortman J."/>
            <person name="Woyke T."/>
        </authorList>
    </citation>
    <scope>NUCLEOTIDE SEQUENCE [LARGE SCALE GENOMIC DNA]</scope>
    <source>
        <strain evidence="4">Tu 4113</strain>
    </source>
</reference>
<feature type="compositionally biased region" description="Polar residues" evidence="2">
    <location>
        <begin position="343"/>
        <end position="357"/>
    </location>
</feature>
<dbReference type="EMBL" id="CP002994">
    <property type="protein sequence ID" value="AEM84249.1"/>
    <property type="molecule type" value="Genomic_DNA"/>
</dbReference>
<evidence type="ECO:0000259" key="3">
    <source>
        <dbReference type="Pfam" id="PF13454"/>
    </source>
</evidence>
<name>G2PFA6_STRV4</name>
<protein>
    <recommendedName>
        <fullName evidence="3">FAD-dependent urate hydroxylase HpyO/Asp monooxygenase CreE-like FAD/NAD(P)-binding domain-containing protein</fullName>
    </recommendedName>
</protein>
<gene>
    <name evidence="4" type="ORF">Strvi_4664</name>
</gene>
<dbReference type="Gene3D" id="1.20.200.10">
    <property type="entry name" value="Fumarase/aspartase (Central domain)"/>
    <property type="match status" value="1"/>
</dbReference>
<keyword evidence="5" id="KW-1185">Reference proteome</keyword>
<evidence type="ECO:0000313" key="5">
    <source>
        <dbReference type="Proteomes" id="UP000008703"/>
    </source>
</evidence>
<dbReference type="SUPFAM" id="SSF48557">
    <property type="entry name" value="L-aspartase-like"/>
    <property type="match status" value="1"/>
</dbReference>
<accession>G2PFA6</accession>
<evidence type="ECO:0000256" key="2">
    <source>
        <dbReference type="SAM" id="MobiDB-lite"/>
    </source>
</evidence>
<dbReference type="InterPro" id="IPR008948">
    <property type="entry name" value="L-Aspartase-like"/>
</dbReference>
<dbReference type="HOGENOM" id="CLU_419146_0_0_11"/>
<feature type="domain" description="FAD-dependent urate hydroxylase HpyO/Asp monooxygenase CreE-like FAD/NAD(P)-binding" evidence="3">
    <location>
        <begin position="35"/>
        <end position="96"/>
    </location>
</feature>
<evidence type="ECO:0000256" key="1">
    <source>
        <dbReference type="ARBA" id="ARBA00023239"/>
    </source>
</evidence>
<dbReference type="KEGG" id="svl:Strvi_4664"/>
<dbReference type="GO" id="GO:0016829">
    <property type="term" value="F:lyase activity"/>
    <property type="evidence" value="ECO:0007669"/>
    <property type="project" value="UniProtKB-KW"/>
</dbReference>
<organism evidence="4 5">
    <name type="scientific">Streptomyces violaceusniger (strain Tu 4113)</name>
    <dbReference type="NCBI Taxonomy" id="653045"/>
    <lineage>
        <taxon>Bacteria</taxon>
        <taxon>Bacillati</taxon>
        <taxon>Actinomycetota</taxon>
        <taxon>Actinomycetes</taxon>
        <taxon>Kitasatosporales</taxon>
        <taxon>Streptomycetaceae</taxon>
        <taxon>Streptomyces</taxon>
        <taxon>Streptomyces violaceusniger group</taxon>
    </lineage>
</organism>
<dbReference type="RefSeq" id="WP_014057746.1">
    <property type="nucleotide sequence ID" value="NC_015957.1"/>
</dbReference>
<evidence type="ECO:0000313" key="4">
    <source>
        <dbReference type="EMBL" id="AEM84249.1"/>
    </source>
</evidence>
<dbReference type="InterPro" id="IPR038732">
    <property type="entry name" value="HpyO/CreE_NAD-binding"/>
</dbReference>
<feature type="compositionally biased region" description="Low complexity" evidence="2">
    <location>
        <begin position="434"/>
        <end position="448"/>
    </location>
</feature>
<dbReference type="Gene3D" id="1.10.40.30">
    <property type="entry name" value="Fumarase/aspartase (C-terminal domain)"/>
    <property type="match status" value="1"/>
</dbReference>